<dbReference type="Proteomes" id="UP000277498">
    <property type="component" value="Unassembled WGS sequence"/>
</dbReference>
<dbReference type="FunFam" id="3.40.50.300:FF:000133">
    <property type="entry name" value="Spermidine/putrescine import ATP-binding protein PotA"/>
    <property type="match status" value="1"/>
</dbReference>
<keyword evidence="9" id="KW-0378">Hydrolase</keyword>
<dbReference type="PANTHER" id="PTHR42781:SF4">
    <property type="entry name" value="SPERMIDINE_PUTRESCINE IMPORT ATP-BINDING PROTEIN POTA"/>
    <property type="match status" value="1"/>
</dbReference>
<proteinExistence type="inferred from homology"/>
<comment type="subunit">
    <text evidence="7">The complex is composed of two ATP-binding proteins (PotA), two transmembrane proteins (PotB and PotC) and a solute-binding protein (PotD).</text>
</comment>
<dbReference type="InterPro" id="IPR005893">
    <property type="entry name" value="PotA-like"/>
</dbReference>
<dbReference type="EC" id="7.6.2.11" evidence="7"/>
<evidence type="ECO:0000256" key="2">
    <source>
        <dbReference type="ARBA" id="ARBA00022475"/>
    </source>
</evidence>
<dbReference type="InterPro" id="IPR012340">
    <property type="entry name" value="NA-bd_OB-fold"/>
</dbReference>
<accession>A0A3P5WF75</accession>
<gene>
    <name evidence="9" type="primary">potA_1</name>
    <name evidence="7" type="synonym">potA</name>
    <name evidence="9" type="ORF">XINFAN_00322</name>
</gene>
<evidence type="ECO:0000313" key="10">
    <source>
        <dbReference type="Proteomes" id="UP000277498"/>
    </source>
</evidence>
<dbReference type="Pfam" id="PF00005">
    <property type="entry name" value="ABC_tran"/>
    <property type="match status" value="1"/>
</dbReference>
<keyword evidence="2 7" id="KW-1003">Cell membrane</keyword>
<evidence type="ECO:0000256" key="3">
    <source>
        <dbReference type="ARBA" id="ARBA00022741"/>
    </source>
</evidence>
<protein>
    <recommendedName>
        <fullName evidence="7">Spermidine/putrescine import ATP-binding protein PotA</fullName>
        <ecNumber evidence="7">7.6.2.11</ecNumber>
    </recommendedName>
</protein>
<dbReference type="OrthoDB" id="9802264at2"/>
<organism evidence="9 10">
    <name type="scientific">Pseudogemmobacter humi</name>
    <dbReference type="NCBI Taxonomy" id="2483812"/>
    <lineage>
        <taxon>Bacteria</taxon>
        <taxon>Pseudomonadati</taxon>
        <taxon>Pseudomonadota</taxon>
        <taxon>Alphaproteobacteria</taxon>
        <taxon>Rhodobacterales</taxon>
        <taxon>Paracoccaceae</taxon>
        <taxon>Pseudogemmobacter</taxon>
    </lineage>
</organism>
<dbReference type="InterPro" id="IPR027417">
    <property type="entry name" value="P-loop_NTPase"/>
</dbReference>
<comment type="catalytic activity">
    <reaction evidence="7">
        <text>ATP + H2O + polyamine-[polyamine-binding protein]Side 1 = ADP + phosphate + polyamineSide 2 + [polyamine-binding protein]Side 1.</text>
        <dbReference type="EC" id="7.6.2.11"/>
    </reaction>
</comment>
<dbReference type="InterPro" id="IPR013611">
    <property type="entry name" value="Transp-assoc_OB_typ2"/>
</dbReference>
<dbReference type="PROSITE" id="PS50893">
    <property type="entry name" value="ABC_TRANSPORTER_2"/>
    <property type="match status" value="1"/>
</dbReference>
<comment type="function">
    <text evidence="7">Part of the ABC transporter complex PotABCD involved in spermidine/putrescine import. Responsible for energy coupling to the transport system.</text>
</comment>
<evidence type="ECO:0000256" key="5">
    <source>
        <dbReference type="ARBA" id="ARBA00022967"/>
    </source>
</evidence>
<dbReference type="GO" id="GO:0015847">
    <property type="term" value="P:putrescine transport"/>
    <property type="evidence" value="ECO:0007669"/>
    <property type="project" value="UniProtKB-ARBA"/>
</dbReference>
<dbReference type="InterPro" id="IPR003439">
    <property type="entry name" value="ABC_transporter-like_ATP-bd"/>
</dbReference>
<dbReference type="SUPFAM" id="SSF50331">
    <property type="entry name" value="MOP-like"/>
    <property type="match status" value="1"/>
</dbReference>
<dbReference type="GO" id="GO:0015417">
    <property type="term" value="F:ABC-type polyamine transporter activity"/>
    <property type="evidence" value="ECO:0007669"/>
    <property type="project" value="UniProtKB-EC"/>
</dbReference>
<dbReference type="GO" id="GO:0016887">
    <property type="term" value="F:ATP hydrolysis activity"/>
    <property type="evidence" value="ECO:0007669"/>
    <property type="project" value="InterPro"/>
</dbReference>
<dbReference type="GO" id="GO:0043190">
    <property type="term" value="C:ATP-binding cassette (ABC) transporter complex"/>
    <property type="evidence" value="ECO:0007669"/>
    <property type="project" value="InterPro"/>
</dbReference>
<dbReference type="SUPFAM" id="SSF52540">
    <property type="entry name" value="P-loop containing nucleoside triphosphate hydrolases"/>
    <property type="match status" value="1"/>
</dbReference>
<dbReference type="Pfam" id="PF08402">
    <property type="entry name" value="TOBE_2"/>
    <property type="match status" value="1"/>
</dbReference>
<dbReference type="PANTHER" id="PTHR42781">
    <property type="entry name" value="SPERMIDINE/PUTRESCINE IMPORT ATP-BINDING PROTEIN POTA"/>
    <property type="match status" value="1"/>
</dbReference>
<dbReference type="InterPro" id="IPR050093">
    <property type="entry name" value="ABC_SmlMolc_Importer"/>
</dbReference>
<dbReference type="GO" id="GO:0005524">
    <property type="term" value="F:ATP binding"/>
    <property type="evidence" value="ECO:0007669"/>
    <property type="project" value="UniProtKB-KW"/>
</dbReference>
<comment type="similarity">
    <text evidence="7">Belongs to the ABC transporter superfamily. Spermidine/putrescine importer (TC 3.A.1.11.1) family.</text>
</comment>
<keyword evidence="3 7" id="KW-0547">Nucleotide-binding</keyword>
<keyword evidence="5 7" id="KW-1278">Translocase</keyword>
<dbReference type="RefSeq" id="WP_124084762.1">
    <property type="nucleotide sequence ID" value="NZ_UXAW01000032.1"/>
</dbReference>
<dbReference type="Gene3D" id="2.40.50.100">
    <property type="match status" value="1"/>
</dbReference>
<dbReference type="InterPro" id="IPR017871">
    <property type="entry name" value="ABC_transporter-like_CS"/>
</dbReference>
<reference evidence="9 10" key="1">
    <citation type="submission" date="2018-11" db="EMBL/GenBank/DDBJ databases">
        <authorList>
            <person name="Criscuolo A."/>
        </authorList>
    </citation>
    <scope>NUCLEOTIDE SEQUENCE [LARGE SCALE GENOMIC DNA]</scope>
    <source>
        <strain evidence="9">ACIP111625</strain>
    </source>
</reference>
<dbReference type="Gene3D" id="3.40.50.300">
    <property type="entry name" value="P-loop containing nucleotide triphosphate hydrolases"/>
    <property type="match status" value="1"/>
</dbReference>
<dbReference type="PROSITE" id="PS00211">
    <property type="entry name" value="ABC_TRANSPORTER_1"/>
    <property type="match status" value="1"/>
</dbReference>
<sequence>MGSVDLQSVTKTYGATRALDEVTLTIAEGEFFGLLGPSGCGKTTLLRAIAGFVTPDSGRILMDGQPVERVPVNRRDIGLMFQNYALFPHLNVRENLGFGLSVRHRPKAEIAARVEELLRLVRLEGFGERKPRELSGGQQQRVALARALATNPRVLLLDEPLGALDKNLREEMQIELKQIQRELGITTIFVTHDQEEALTLSDRIAIMRAGRVEQIGAPRAIYERPATVFAANFLGAANLFTGMVEAREGGLTRVRLEDGSLVTTRDEAAPGRQVTLAVRPEKMQVAAPGEGPNRLSGTVSHEVFTGTAVILRMDFQGRAISVFAQNDGGPLPRAGEALTAAFDPANAVILTDPAG</sequence>
<keyword evidence="6 7" id="KW-0472">Membrane</keyword>
<keyword evidence="10" id="KW-1185">Reference proteome</keyword>
<dbReference type="EMBL" id="UXAW01000032">
    <property type="protein sequence ID" value="VDC19935.1"/>
    <property type="molecule type" value="Genomic_DNA"/>
</dbReference>
<dbReference type="InterPro" id="IPR008995">
    <property type="entry name" value="Mo/tungstate-bd_C_term_dom"/>
</dbReference>
<dbReference type="NCBIfam" id="TIGR01187">
    <property type="entry name" value="potA"/>
    <property type="match status" value="1"/>
</dbReference>
<evidence type="ECO:0000259" key="8">
    <source>
        <dbReference type="PROSITE" id="PS50893"/>
    </source>
</evidence>
<dbReference type="SMART" id="SM00382">
    <property type="entry name" value="AAA"/>
    <property type="match status" value="1"/>
</dbReference>
<name>A0A3P5WF75_9RHOB</name>
<dbReference type="Gene3D" id="2.40.50.140">
    <property type="entry name" value="Nucleic acid-binding proteins"/>
    <property type="match status" value="1"/>
</dbReference>
<evidence type="ECO:0000313" key="9">
    <source>
        <dbReference type="EMBL" id="VDC19935.1"/>
    </source>
</evidence>
<keyword evidence="1 7" id="KW-0813">Transport</keyword>
<dbReference type="AlphaFoldDB" id="A0A3P5WF75"/>
<feature type="domain" description="ABC transporter" evidence="8">
    <location>
        <begin position="4"/>
        <end position="234"/>
    </location>
</feature>
<evidence type="ECO:0000256" key="6">
    <source>
        <dbReference type="ARBA" id="ARBA00023136"/>
    </source>
</evidence>
<evidence type="ECO:0000256" key="4">
    <source>
        <dbReference type="ARBA" id="ARBA00022840"/>
    </source>
</evidence>
<evidence type="ECO:0000256" key="7">
    <source>
        <dbReference type="RuleBase" id="RU364083"/>
    </source>
</evidence>
<dbReference type="InterPro" id="IPR003593">
    <property type="entry name" value="AAA+_ATPase"/>
</dbReference>
<keyword evidence="4 7" id="KW-0067">ATP-binding</keyword>
<evidence type="ECO:0000256" key="1">
    <source>
        <dbReference type="ARBA" id="ARBA00022448"/>
    </source>
</evidence>